<dbReference type="InterPro" id="IPR036465">
    <property type="entry name" value="vWFA_dom_sf"/>
</dbReference>
<dbReference type="Gene3D" id="3.40.50.410">
    <property type="entry name" value="von Willebrand factor, type A domain"/>
    <property type="match status" value="1"/>
</dbReference>
<dbReference type="Proteomes" id="UP000188320">
    <property type="component" value="Unassembled WGS sequence"/>
</dbReference>
<comment type="caution">
    <text evidence="2">The sequence shown here is derived from an EMBL/GenBank/DDBJ whole genome shotgun (WGS) entry which is preliminary data.</text>
</comment>
<sequence length="430" mass="47904">MGRPLESTNNQEEASYEEVRIRRRKGRIIDANSDSCLGTNGHQQIKRKFRSDGPSRLDCAKSIAEQILQKLGNQPNDRYMLITYDESGESCIKSNFKDSQEVLLAKISELRAVDKVNAGNALSTIFEQLRMVRLAYDIDTYGQGRYPMLHELTNIIWLTDGTSIINSNGGLEKLNIPATHTYWTEMYQEPFRWDQRMFILFLHEQDDRELCYKGFNSSEHLLSPMSVVMGGSGGIFHIGSAKQAHKVIEQLCPPRKIIGAKPLTGMGLLSTAGVVVNFEKLPTDSAPVPKASAPVLLMIHESNIINSSIATNKAQNQNIGVGAGTALVLSGTVGYFPIPESFWPDSPKRRPVDCTPEVSIRQVPNRSIFQSEPKSDHSDQQYAKRKSRVTAVVLACLCAEFVPIKQCWISIWAFAGQFGENSSEFVCVTI</sequence>
<dbReference type="PANTHER" id="PTHR12957">
    <property type="entry name" value="DEAD/H BOX POLYPEPTIDE 26/DICE1-RELATED"/>
    <property type="match status" value="1"/>
</dbReference>
<reference evidence="2" key="1">
    <citation type="submission" date="2017-01" db="EMBL/GenBank/DDBJ databases">
        <authorList>
            <person name="Mah S.A."/>
            <person name="Swanson W.J."/>
            <person name="Moy G.W."/>
            <person name="Vacquier V.D."/>
        </authorList>
    </citation>
    <scope>NUCLEOTIDE SEQUENCE [LARGE SCALE GENOMIC DNA]</scope>
    <source>
        <strain evidence="2">COL-18-3</strain>
    </source>
</reference>
<reference evidence="4" key="2">
    <citation type="submission" date="2017-01" db="EMBL/GenBank/DDBJ databases">
        <authorList>
            <person name="Wang Y."/>
            <person name="White M."/>
            <person name="Kvist S."/>
            <person name="Moncalvo J.-M."/>
        </authorList>
    </citation>
    <scope>NUCLEOTIDE SEQUENCE [LARGE SCALE GENOMIC DNA]</scope>
    <source>
        <strain evidence="4">COL-18-3</strain>
    </source>
</reference>
<name>A0A1R1PFW9_ZANCU</name>
<keyword evidence="4" id="KW-1185">Reference proteome</keyword>
<dbReference type="OrthoDB" id="17307at2759"/>
<dbReference type="AlphaFoldDB" id="A0A1R1PFW9"/>
<dbReference type="Pfam" id="PF13519">
    <property type="entry name" value="VWA_2"/>
    <property type="match status" value="1"/>
</dbReference>
<protein>
    <submittedName>
        <fullName evidence="2">Protein DDX26B</fullName>
    </submittedName>
</protein>
<evidence type="ECO:0000313" key="2">
    <source>
        <dbReference type="EMBL" id="OMH79874.1"/>
    </source>
</evidence>
<evidence type="ECO:0000313" key="4">
    <source>
        <dbReference type="Proteomes" id="UP000188320"/>
    </source>
</evidence>
<proteinExistence type="predicted"/>
<dbReference type="SUPFAM" id="SSF53300">
    <property type="entry name" value="vWA-like"/>
    <property type="match status" value="1"/>
</dbReference>
<accession>A0A1R1PFW9</accession>
<dbReference type="EMBL" id="LSSK01000689">
    <property type="protein sequence ID" value="OMH82329.1"/>
    <property type="molecule type" value="Genomic_DNA"/>
</dbReference>
<dbReference type="GO" id="GO:0034472">
    <property type="term" value="P:snRNA 3'-end processing"/>
    <property type="evidence" value="ECO:0007669"/>
    <property type="project" value="TreeGrafter"/>
</dbReference>
<dbReference type="GO" id="GO:0032039">
    <property type="term" value="C:integrator complex"/>
    <property type="evidence" value="ECO:0007669"/>
    <property type="project" value="TreeGrafter"/>
</dbReference>
<dbReference type="InterPro" id="IPR051113">
    <property type="entry name" value="Integrator_subunit6"/>
</dbReference>
<dbReference type="InterPro" id="IPR002035">
    <property type="entry name" value="VWF_A"/>
</dbReference>
<feature type="domain" description="VWFA" evidence="1">
    <location>
        <begin position="51"/>
        <end position="161"/>
    </location>
</feature>
<evidence type="ECO:0000313" key="3">
    <source>
        <dbReference type="EMBL" id="OMH82329.1"/>
    </source>
</evidence>
<dbReference type="PANTHER" id="PTHR12957:SF2">
    <property type="entry name" value="INTEGRATOR COMPLEX SUBUNIT 6"/>
    <property type="match status" value="1"/>
</dbReference>
<gene>
    <name evidence="3" type="ORF">AX774_g4193</name>
    <name evidence="2" type="ORF">AX774_g6702</name>
</gene>
<evidence type="ECO:0000259" key="1">
    <source>
        <dbReference type="Pfam" id="PF13519"/>
    </source>
</evidence>
<organism evidence="2 4">
    <name type="scientific">Zancudomyces culisetae</name>
    <name type="common">Gut fungus</name>
    <name type="synonym">Smittium culisetae</name>
    <dbReference type="NCBI Taxonomy" id="1213189"/>
    <lineage>
        <taxon>Eukaryota</taxon>
        <taxon>Fungi</taxon>
        <taxon>Fungi incertae sedis</taxon>
        <taxon>Zoopagomycota</taxon>
        <taxon>Kickxellomycotina</taxon>
        <taxon>Harpellomycetes</taxon>
        <taxon>Harpellales</taxon>
        <taxon>Legeriomycetaceae</taxon>
        <taxon>Zancudomyces</taxon>
    </lineage>
</organism>
<dbReference type="EMBL" id="LSSK01001379">
    <property type="protein sequence ID" value="OMH79874.1"/>
    <property type="molecule type" value="Genomic_DNA"/>
</dbReference>